<evidence type="ECO:0000256" key="6">
    <source>
        <dbReference type="ARBA" id="ARBA00022692"/>
    </source>
</evidence>
<evidence type="ECO:0000256" key="4">
    <source>
        <dbReference type="ARBA" id="ARBA00022527"/>
    </source>
</evidence>
<evidence type="ECO:0000259" key="16">
    <source>
        <dbReference type="PROSITE" id="PS50262"/>
    </source>
</evidence>
<dbReference type="InterPro" id="IPR000719">
    <property type="entry name" value="Prot_kinase_dom"/>
</dbReference>
<feature type="transmembrane region" description="Helical" evidence="13">
    <location>
        <begin position="652"/>
        <end position="674"/>
    </location>
</feature>
<evidence type="ECO:0000313" key="18">
    <source>
        <dbReference type="Proteomes" id="UP001476798"/>
    </source>
</evidence>
<evidence type="ECO:0000256" key="13">
    <source>
        <dbReference type="SAM" id="Phobius"/>
    </source>
</evidence>
<evidence type="ECO:0008006" key="19">
    <source>
        <dbReference type="Google" id="ProtNLM"/>
    </source>
</evidence>
<keyword evidence="18" id="KW-1185">Reference proteome</keyword>
<organism evidence="17 18">
    <name type="scientific">Goodea atripinnis</name>
    <dbReference type="NCBI Taxonomy" id="208336"/>
    <lineage>
        <taxon>Eukaryota</taxon>
        <taxon>Metazoa</taxon>
        <taxon>Chordata</taxon>
        <taxon>Craniata</taxon>
        <taxon>Vertebrata</taxon>
        <taxon>Euteleostomi</taxon>
        <taxon>Actinopterygii</taxon>
        <taxon>Neopterygii</taxon>
        <taxon>Teleostei</taxon>
        <taxon>Neoteleostei</taxon>
        <taxon>Acanthomorphata</taxon>
        <taxon>Ovalentaria</taxon>
        <taxon>Atherinomorphae</taxon>
        <taxon>Cyprinodontiformes</taxon>
        <taxon>Goodeidae</taxon>
        <taxon>Goodea</taxon>
    </lineage>
</organism>
<keyword evidence="5" id="KW-0808">Transferase</keyword>
<feature type="non-terminal residue" evidence="17">
    <location>
        <position position="1"/>
    </location>
</feature>
<keyword evidence="8" id="KW-0418">Kinase</keyword>
<evidence type="ECO:0000256" key="7">
    <source>
        <dbReference type="ARBA" id="ARBA00022741"/>
    </source>
</evidence>
<dbReference type="PANTHER" id="PTHR22969:SF14">
    <property type="entry name" value="SERINE_THREONINE-PROTEIN KINASE TBK1"/>
    <property type="match status" value="1"/>
</dbReference>
<dbReference type="InterPro" id="IPR017441">
    <property type="entry name" value="Protein_kinase_ATP_BS"/>
</dbReference>
<evidence type="ECO:0000259" key="14">
    <source>
        <dbReference type="PROSITE" id="PS50011"/>
    </source>
</evidence>
<dbReference type="EMBL" id="JAHRIO010050178">
    <property type="protein sequence ID" value="MEQ2174144.1"/>
    <property type="molecule type" value="Genomic_DNA"/>
</dbReference>
<dbReference type="InterPro" id="IPR000276">
    <property type="entry name" value="GPCR_Rhodpsn"/>
</dbReference>
<dbReference type="SUPFAM" id="SSF81321">
    <property type="entry name" value="Family A G protein-coupled receptor-like"/>
    <property type="match status" value="1"/>
</dbReference>
<keyword evidence="10 13" id="KW-1133">Transmembrane helix</keyword>
<feature type="domain" description="Ubiquitin-like" evidence="15">
    <location>
        <begin position="341"/>
        <end position="391"/>
    </location>
</feature>
<evidence type="ECO:0000313" key="17">
    <source>
        <dbReference type="EMBL" id="MEQ2174144.1"/>
    </source>
</evidence>
<feature type="transmembrane region" description="Helical" evidence="13">
    <location>
        <begin position="860"/>
        <end position="884"/>
    </location>
</feature>
<keyword evidence="6 13" id="KW-0812">Transmembrane</keyword>
<dbReference type="SMART" id="SM00220">
    <property type="entry name" value="S_TKc"/>
    <property type="match status" value="1"/>
</dbReference>
<evidence type="ECO:0000256" key="5">
    <source>
        <dbReference type="ARBA" id="ARBA00022679"/>
    </source>
</evidence>
<proteinExistence type="predicted"/>
<keyword evidence="4" id="KW-0723">Serine/threonine-protein kinase</keyword>
<dbReference type="CDD" id="cd21954">
    <property type="entry name" value="TBK1_C"/>
    <property type="match status" value="1"/>
</dbReference>
<feature type="domain" description="G-protein coupled receptors family 1 profile" evidence="16">
    <location>
        <begin position="632"/>
        <end position="881"/>
    </location>
</feature>
<evidence type="ECO:0000256" key="1">
    <source>
        <dbReference type="ARBA" id="ARBA00004370"/>
    </source>
</evidence>
<feature type="transmembrane region" description="Helical" evidence="13">
    <location>
        <begin position="733"/>
        <end position="752"/>
    </location>
</feature>
<comment type="subcellular location">
    <subcellularLocation>
        <location evidence="2">Cytoplasm</location>
    </subcellularLocation>
    <subcellularLocation>
        <location evidence="1">Membrane</location>
    </subcellularLocation>
</comment>
<dbReference type="Pfam" id="PF00001">
    <property type="entry name" value="7tm_1"/>
    <property type="match status" value="1"/>
</dbReference>
<dbReference type="PRINTS" id="PR00237">
    <property type="entry name" value="GPCRRHODOPSN"/>
</dbReference>
<evidence type="ECO:0000256" key="10">
    <source>
        <dbReference type="ARBA" id="ARBA00022989"/>
    </source>
</evidence>
<keyword evidence="3" id="KW-0963">Cytoplasm</keyword>
<feature type="transmembrane region" description="Helical" evidence="13">
    <location>
        <begin position="615"/>
        <end position="640"/>
    </location>
</feature>
<evidence type="ECO:0000256" key="9">
    <source>
        <dbReference type="ARBA" id="ARBA00022840"/>
    </source>
</evidence>
<keyword evidence="11 13" id="KW-0472">Membrane</keyword>
<evidence type="ECO:0000256" key="12">
    <source>
        <dbReference type="PROSITE-ProRule" id="PRU10141"/>
    </source>
</evidence>
<dbReference type="InterPro" id="IPR041087">
    <property type="entry name" value="TBK1_ULD"/>
</dbReference>
<comment type="caution">
    <text evidence="17">The sequence shown here is derived from an EMBL/GenBank/DDBJ whole genome shotgun (WGS) entry which is preliminary data.</text>
</comment>
<dbReference type="Gene3D" id="1.10.510.10">
    <property type="entry name" value="Transferase(Phosphotransferase) domain 1"/>
    <property type="match status" value="1"/>
</dbReference>
<feature type="transmembrane region" description="Helical" evidence="13">
    <location>
        <begin position="772"/>
        <end position="792"/>
    </location>
</feature>
<evidence type="ECO:0000256" key="11">
    <source>
        <dbReference type="ARBA" id="ARBA00023136"/>
    </source>
</evidence>
<evidence type="ECO:0000259" key="15">
    <source>
        <dbReference type="PROSITE" id="PS50053"/>
    </source>
</evidence>
<dbReference type="InterPro" id="IPR011009">
    <property type="entry name" value="Kinase-like_dom_sf"/>
</dbReference>
<dbReference type="PROSITE" id="PS50011">
    <property type="entry name" value="PROTEIN_KINASE_DOM"/>
    <property type="match status" value="1"/>
</dbReference>
<feature type="transmembrane region" description="Helical" evidence="13">
    <location>
        <begin position="827"/>
        <end position="848"/>
    </location>
</feature>
<dbReference type="Gene3D" id="3.30.200.20">
    <property type="entry name" value="Phosphorylase Kinase, domain 1"/>
    <property type="match status" value="1"/>
</dbReference>
<keyword evidence="7 12" id="KW-0547">Nucleotide-binding</keyword>
<evidence type="ECO:0000256" key="2">
    <source>
        <dbReference type="ARBA" id="ARBA00004496"/>
    </source>
</evidence>
<dbReference type="PROSITE" id="PS50262">
    <property type="entry name" value="G_PROTEIN_RECEP_F1_2"/>
    <property type="match status" value="1"/>
</dbReference>
<gene>
    <name evidence="17" type="ORF">GOODEAATRI_004732</name>
</gene>
<dbReference type="InterPro" id="IPR000626">
    <property type="entry name" value="Ubiquitin-like_dom"/>
</dbReference>
<dbReference type="PANTHER" id="PTHR22969">
    <property type="entry name" value="IKB KINASE"/>
    <property type="match status" value="1"/>
</dbReference>
<reference evidence="17 18" key="1">
    <citation type="submission" date="2021-06" db="EMBL/GenBank/DDBJ databases">
        <authorList>
            <person name="Palmer J.M."/>
        </authorList>
    </citation>
    <scope>NUCLEOTIDE SEQUENCE [LARGE SCALE GENOMIC DNA]</scope>
    <source>
        <strain evidence="17 18">GA_2019</strain>
        <tissue evidence="17">Muscle</tissue>
    </source>
</reference>
<protein>
    <recommendedName>
        <fullName evidence="19">Protein kinase domain-containing protein</fullName>
    </recommendedName>
</protein>
<dbReference type="Pfam" id="PF00069">
    <property type="entry name" value="Pkinase"/>
    <property type="match status" value="1"/>
</dbReference>
<dbReference type="InterPro" id="IPR051180">
    <property type="entry name" value="IKK"/>
</dbReference>
<dbReference type="PROSITE" id="PS00107">
    <property type="entry name" value="PROTEIN_KINASE_ATP"/>
    <property type="match status" value="1"/>
</dbReference>
<evidence type="ECO:0000256" key="3">
    <source>
        <dbReference type="ARBA" id="ARBA00022490"/>
    </source>
</evidence>
<feature type="transmembrane region" description="Helical" evidence="13">
    <location>
        <begin position="701"/>
        <end position="721"/>
    </location>
</feature>
<evidence type="ECO:0000256" key="8">
    <source>
        <dbReference type="ARBA" id="ARBA00022777"/>
    </source>
</evidence>
<name>A0ABV0NRU6_9TELE</name>
<dbReference type="PROSITE" id="PS50053">
    <property type="entry name" value="UBIQUITIN_2"/>
    <property type="match status" value="1"/>
</dbReference>
<dbReference type="SUPFAM" id="SSF56112">
    <property type="entry name" value="Protein kinase-like (PK-like)"/>
    <property type="match status" value="1"/>
</dbReference>
<dbReference type="Gene3D" id="3.10.20.90">
    <property type="entry name" value="Phosphatidylinositol 3-kinase Catalytic Subunit, Chain A, domain 1"/>
    <property type="match status" value="1"/>
</dbReference>
<dbReference type="Proteomes" id="UP001476798">
    <property type="component" value="Unassembled WGS sequence"/>
</dbReference>
<keyword evidence="9 12" id="KW-0067">ATP-binding</keyword>
<dbReference type="InterPro" id="IPR017452">
    <property type="entry name" value="GPCR_Rhodpsn_7TM"/>
</dbReference>
<dbReference type="CDD" id="cd13988">
    <property type="entry name" value="STKc_TBK1"/>
    <property type="match status" value="1"/>
</dbReference>
<accession>A0ABV0NRU6</accession>
<dbReference type="Pfam" id="PF18396">
    <property type="entry name" value="TBK1_ULD"/>
    <property type="match status" value="1"/>
</dbReference>
<feature type="domain" description="Protein kinase" evidence="14">
    <location>
        <begin position="41"/>
        <end position="342"/>
    </location>
</feature>
<dbReference type="Gene3D" id="1.20.1070.10">
    <property type="entry name" value="Rhodopsin 7-helix transmembrane proteins"/>
    <property type="match status" value="1"/>
</dbReference>
<sequence>LGCFANQSYLSRVNRKGLNTQPWGEPDPSSVRMQSTTNYLWLISDLLGQGATANVYRGRHKKTGDLYAVKVFNNLSFLRPLDVQMREFEVLKKLNHKNIVKLFAVEEETNTRHKVLVMEYCPCGSLYTVLEESTNAYGLPEDEFLIVLHDVVAGMNHLREYGIVHRDIKPGNIMRVIGEDGRSVYKLTDFGAARELEDDEQFQSLYGTEEYLHPDMYERAVLRKDHQKKFAATVDLWSIGVTFYHAATGSLPFRPFEGPRRNKEVMYKIITEKPSGTISGHQKSENGKIEWSTEMPVSCSLSKGLQSLLTPVLSNILEADQEKCWGFDQFFAETNDILHRTVVYVFSLQQATLHHVYIHEYNTVALFQDLLCRRTSIPLHNQELLYEGRHLVLEPNRSAKTFPKTSRDNPIMLVSREVVATVGLIFEDRLPYNEEQIHKFDKKVHQVRKQLLTLSSQLISVEKEVTMLMDRAIKLEDQLLQKILPLGLNAIKPQPYLSPNTLVEMTLGMKKLKEEMEGVVKELAENNHFLESSSRCSDFLAEAATRLVYSTNRVGVNPSLYSPFFMHQMSFNYSKRENSTVLATSPTTPLYSLEVSTFSQPNATSASSELTPGEVAVLGLVFGVLWLVSILGNALVCLVIHRSRRTQSTTNYFVVSMACADLLMSLGWAPFVLLQVAAGQWPLSAAACKVVRYLQHLCPGVQVYVLLSISVDRFYTIVYPLSFKVSREKAKKMILASWLFDAAFIAPCFLFFGSADSHCDFFLPDSWGSITYAAVHLVVGFLLPVGLIVSFYQRVVRYIWRIGADGHTVRRTMNIVPRTKVKTIKMFLMLNSVFFLTWTPFYVAQLWHPKEADVPGRQELLFFTTITWICFSSTASKPTLYSVYNANFRRGMRETFCMSSMKCYRSNAYTITASSRVAKKNYVGVVEIPVQAKTINKDSVYDAFDRETKEKKVAWPTNTNPPNTFV</sequence>
<feature type="binding site" evidence="12">
    <location>
        <position position="70"/>
    </location>
    <ligand>
        <name>ATP</name>
        <dbReference type="ChEBI" id="CHEBI:30616"/>
    </ligand>
</feature>